<keyword evidence="8" id="KW-1185">Reference proteome</keyword>
<gene>
    <name evidence="7" type="ORF">PMAYCL1PPCAC_15953</name>
</gene>
<feature type="transmembrane region" description="Helical" evidence="5">
    <location>
        <begin position="57"/>
        <end position="75"/>
    </location>
</feature>
<dbReference type="CDD" id="cd00637">
    <property type="entry name" value="7tm_classA_rhodopsin-like"/>
    <property type="match status" value="1"/>
</dbReference>
<evidence type="ECO:0000256" key="2">
    <source>
        <dbReference type="ARBA" id="ARBA00022692"/>
    </source>
</evidence>
<dbReference type="Pfam" id="PF10328">
    <property type="entry name" value="7TM_GPCR_Srx"/>
    <property type="match status" value="1"/>
</dbReference>
<dbReference type="GO" id="GO:0016020">
    <property type="term" value="C:membrane"/>
    <property type="evidence" value="ECO:0007669"/>
    <property type="project" value="UniProtKB-SubCell"/>
</dbReference>
<dbReference type="PANTHER" id="PTHR23017:SF44">
    <property type="entry name" value="G-PROTEIN COUPLED RECEPTORS FAMILY 1 PROFILE DOMAIN-CONTAINING PROTEIN"/>
    <property type="match status" value="1"/>
</dbReference>
<evidence type="ECO:0000259" key="6">
    <source>
        <dbReference type="PROSITE" id="PS50262"/>
    </source>
</evidence>
<dbReference type="Proteomes" id="UP001328107">
    <property type="component" value="Unassembled WGS sequence"/>
</dbReference>
<evidence type="ECO:0000256" key="4">
    <source>
        <dbReference type="ARBA" id="ARBA00023136"/>
    </source>
</evidence>
<feature type="non-terminal residue" evidence="7">
    <location>
        <position position="147"/>
    </location>
</feature>
<dbReference type="InterPro" id="IPR019430">
    <property type="entry name" value="7TM_GPCR_serpentine_rcpt_Srx"/>
</dbReference>
<evidence type="ECO:0000256" key="5">
    <source>
        <dbReference type="SAM" id="Phobius"/>
    </source>
</evidence>
<organism evidence="7 8">
    <name type="scientific">Pristionchus mayeri</name>
    <dbReference type="NCBI Taxonomy" id="1317129"/>
    <lineage>
        <taxon>Eukaryota</taxon>
        <taxon>Metazoa</taxon>
        <taxon>Ecdysozoa</taxon>
        <taxon>Nematoda</taxon>
        <taxon>Chromadorea</taxon>
        <taxon>Rhabditida</taxon>
        <taxon>Rhabditina</taxon>
        <taxon>Diplogasteromorpha</taxon>
        <taxon>Diplogasteroidea</taxon>
        <taxon>Neodiplogasteridae</taxon>
        <taxon>Pristionchus</taxon>
    </lineage>
</organism>
<keyword evidence="2 5" id="KW-0812">Transmembrane</keyword>
<dbReference type="SUPFAM" id="SSF81321">
    <property type="entry name" value="Family A G protein-coupled receptor-like"/>
    <property type="match status" value="1"/>
</dbReference>
<comment type="caution">
    <text evidence="7">The sequence shown here is derived from an EMBL/GenBank/DDBJ whole genome shotgun (WGS) entry which is preliminary data.</text>
</comment>
<dbReference type="PANTHER" id="PTHR23017">
    <property type="entry name" value="SERPENTINE RECEPTOR, CLASS X"/>
    <property type="match status" value="1"/>
</dbReference>
<feature type="transmembrane region" description="Helical" evidence="5">
    <location>
        <begin position="12"/>
        <end position="35"/>
    </location>
</feature>
<feature type="transmembrane region" description="Helical" evidence="5">
    <location>
        <begin position="87"/>
        <end position="109"/>
    </location>
</feature>
<reference evidence="8" key="1">
    <citation type="submission" date="2022-10" db="EMBL/GenBank/DDBJ databases">
        <title>Genome assembly of Pristionchus species.</title>
        <authorList>
            <person name="Yoshida K."/>
            <person name="Sommer R.J."/>
        </authorList>
    </citation>
    <scope>NUCLEOTIDE SEQUENCE [LARGE SCALE GENOMIC DNA]</scope>
    <source>
        <strain evidence="8">RS5460</strain>
    </source>
</reference>
<proteinExistence type="predicted"/>
<dbReference type="AlphaFoldDB" id="A0AAN5CJZ4"/>
<dbReference type="EMBL" id="BTRK01000004">
    <property type="protein sequence ID" value="GMR45758.1"/>
    <property type="molecule type" value="Genomic_DNA"/>
</dbReference>
<keyword evidence="3 5" id="KW-1133">Transmembrane helix</keyword>
<evidence type="ECO:0000256" key="3">
    <source>
        <dbReference type="ARBA" id="ARBA00022989"/>
    </source>
</evidence>
<feature type="domain" description="G-protein coupled receptors family 1 profile" evidence="6">
    <location>
        <begin position="27"/>
        <end position="147"/>
    </location>
</feature>
<protein>
    <recommendedName>
        <fullName evidence="6">G-protein coupled receptors family 1 profile domain-containing protein</fullName>
    </recommendedName>
</protein>
<evidence type="ECO:0000313" key="8">
    <source>
        <dbReference type="Proteomes" id="UP001328107"/>
    </source>
</evidence>
<comment type="subcellular location">
    <subcellularLocation>
        <location evidence="1">Membrane</location>
    </subcellularLocation>
</comment>
<dbReference type="PROSITE" id="PS50262">
    <property type="entry name" value="G_PROTEIN_RECEP_F1_2"/>
    <property type="match status" value="1"/>
</dbReference>
<dbReference type="InterPro" id="IPR017452">
    <property type="entry name" value="GPCR_Rhodpsn_7TM"/>
</dbReference>
<accession>A0AAN5CJZ4</accession>
<name>A0AAN5CJZ4_9BILA</name>
<evidence type="ECO:0000256" key="1">
    <source>
        <dbReference type="ARBA" id="ARBA00004370"/>
    </source>
</evidence>
<sequence length="147" mass="16434">MGDFDMSKDNRLAGAILFPMALVGLACNVSVVRLIKTMPSLSNSFGSLTLSQAVVDSIHQFFMAFYFAPTIFTYVPRMRYNSHNKDTVAVVSLQICCYSHLCISLNRFLAVCAPLTYKRLFSIGTTRKLIVAYWILGIIHITILAKI</sequence>
<evidence type="ECO:0000313" key="7">
    <source>
        <dbReference type="EMBL" id="GMR45758.1"/>
    </source>
</evidence>
<dbReference type="Gene3D" id="1.20.1070.10">
    <property type="entry name" value="Rhodopsin 7-helix transmembrane proteins"/>
    <property type="match status" value="1"/>
</dbReference>
<feature type="transmembrane region" description="Helical" evidence="5">
    <location>
        <begin position="129"/>
        <end position="145"/>
    </location>
</feature>
<keyword evidence="4 5" id="KW-0472">Membrane</keyword>